<dbReference type="PANTHER" id="PTHR24220:SF86">
    <property type="entry name" value="ABC TRANSPORTER ABCH.1"/>
    <property type="match status" value="1"/>
</dbReference>
<dbReference type="GO" id="GO:0005524">
    <property type="term" value="F:ATP binding"/>
    <property type="evidence" value="ECO:0007669"/>
    <property type="project" value="UniProtKB-KW"/>
</dbReference>
<dbReference type="GO" id="GO:0022857">
    <property type="term" value="F:transmembrane transporter activity"/>
    <property type="evidence" value="ECO:0007669"/>
    <property type="project" value="UniProtKB-ARBA"/>
</dbReference>
<dbReference type="InterPro" id="IPR003593">
    <property type="entry name" value="AAA+_ATPase"/>
</dbReference>
<dbReference type="GO" id="GO:1902495">
    <property type="term" value="C:transmembrane transporter complex"/>
    <property type="evidence" value="ECO:0007669"/>
    <property type="project" value="UniProtKB-ARBA"/>
</dbReference>
<reference evidence="6" key="1">
    <citation type="journal article" date="2023" name="Int. J. Mol. Sci.">
        <title>Metagenomics Revealed a New Genus 'Candidatus Thiocaldithrix dubininis' gen. nov., sp. nov. and a New Species 'Candidatus Thiothrix putei' sp. nov. in the Family Thiotrichaceae, Some Members of Which Have Traits of Both Na+- and H+-Motive Energetics.</title>
        <authorList>
            <person name="Ravin N.V."/>
            <person name="Muntyan M.S."/>
            <person name="Smolyakov D.D."/>
            <person name="Rudenko T.S."/>
            <person name="Beletsky A.V."/>
            <person name="Mardanov A.V."/>
            <person name="Grabovich M.Y."/>
        </authorList>
    </citation>
    <scope>NUCLEOTIDE SEQUENCE</scope>
    <source>
        <strain evidence="6">GKL-01</strain>
    </source>
</reference>
<comment type="similarity">
    <text evidence="4">Belongs to the ABC transporter superfamily. Macrolide exporter (TC 3.A.1.122) family.</text>
</comment>
<dbReference type="InterPro" id="IPR003439">
    <property type="entry name" value="ABC_transporter-like_ATP-bd"/>
</dbReference>
<evidence type="ECO:0000256" key="1">
    <source>
        <dbReference type="ARBA" id="ARBA00022448"/>
    </source>
</evidence>
<dbReference type="Proteomes" id="UP001300672">
    <property type="component" value="Chromosome"/>
</dbReference>
<keyword evidence="3 6" id="KW-0067">ATP-binding</keyword>
<evidence type="ECO:0000259" key="5">
    <source>
        <dbReference type="PROSITE" id="PS50893"/>
    </source>
</evidence>
<evidence type="ECO:0000256" key="3">
    <source>
        <dbReference type="ARBA" id="ARBA00022840"/>
    </source>
</evidence>
<keyword evidence="2" id="KW-0547">Nucleotide-binding</keyword>
<sequence>MSTPVIEARQVRKSYPMGDGLLWALKGIDVTIHQGEFVAVMGTSGSGKSTFMNMVGCLDQPSDGTILLDGKDISRMNRNELAHARNHYLGFVFQQFNLLPRTSAMDNVALPLLYSNVLEREWAERAKQCLMQVGLGQRLDHQPSQLSGGQQQRVAIARALVNNPMLILADEPTGALDTKTSYEIMELFTSLNANGKTIVLVTHEPEIAEYAKRKLVFRDGELVEDIRNGH</sequence>
<dbReference type="InterPro" id="IPR015854">
    <property type="entry name" value="ABC_transpr_LolD-like"/>
</dbReference>
<gene>
    <name evidence="6" type="ORF">QJT80_04115</name>
</gene>
<dbReference type="InterPro" id="IPR027417">
    <property type="entry name" value="P-loop_NTPase"/>
</dbReference>
<dbReference type="PROSITE" id="PS00211">
    <property type="entry name" value="ABC_TRANSPORTER_1"/>
    <property type="match status" value="1"/>
</dbReference>
<name>A0AA95H6A7_9GAMM</name>
<evidence type="ECO:0000256" key="2">
    <source>
        <dbReference type="ARBA" id="ARBA00022741"/>
    </source>
</evidence>
<dbReference type="GO" id="GO:0016887">
    <property type="term" value="F:ATP hydrolysis activity"/>
    <property type="evidence" value="ECO:0007669"/>
    <property type="project" value="InterPro"/>
</dbReference>
<dbReference type="InterPro" id="IPR017871">
    <property type="entry name" value="ABC_transporter-like_CS"/>
</dbReference>
<dbReference type="InterPro" id="IPR017911">
    <property type="entry name" value="MacB-like_ATP-bd"/>
</dbReference>
<feature type="domain" description="ABC transporter" evidence="5">
    <location>
        <begin position="6"/>
        <end position="226"/>
    </location>
</feature>
<proteinExistence type="inferred from homology"/>
<dbReference type="SMART" id="SM00382">
    <property type="entry name" value="AAA"/>
    <property type="match status" value="1"/>
</dbReference>
<organism evidence="6">
    <name type="scientific">Candidatus Thiocaldithrix dubininis</name>
    <dbReference type="NCBI Taxonomy" id="3080823"/>
    <lineage>
        <taxon>Bacteria</taxon>
        <taxon>Pseudomonadati</taxon>
        <taxon>Pseudomonadota</taxon>
        <taxon>Gammaproteobacteria</taxon>
        <taxon>Thiotrichales</taxon>
        <taxon>Thiotrichaceae</taxon>
        <taxon>Candidatus Thiocaldithrix</taxon>
    </lineage>
</organism>
<dbReference type="SUPFAM" id="SSF52540">
    <property type="entry name" value="P-loop containing nucleoside triphosphate hydrolases"/>
    <property type="match status" value="1"/>
</dbReference>
<dbReference type="PANTHER" id="PTHR24220">
    <property type="entry name" value="IMPORT ATP-BINDING PROTEIN"/>
    <property type="match status" value="1"/>
</dbReference>
<dbReference type="GO" id="GO:0005886">
    <property type="term" value="C:plasma membrane"/>
    <property type="evidence" value="ECO:0007669"/>
    <property type="project" value="TreeGrafter"/>
</dbReference>
<dbReference type="CDD" id="cd03255">
    <property type="entry name" value="ABC_MJ0796_LolCDE_FtsE"/>
    <property type="match status" value="1"/>
</dbReference>
<dbReference type="EMBL" id="CP124755">
    <property type="protein sequence ID" value="WGZ91662.1"/>
    <property type="molecule type" value="Genomic_DNA"/>
</dbReference>
<dbReference type="KEGG" id="tdu:QJT80_04115"/>
<accession>A0AA95H6A7</accession>
<evidence type="ECO:0000313" key="6">
    <source>
        <dbReference type="EMBL" id="WGZ91662.1"/>
    </source>
</evidence>
<protein>
    <submittedName>
        <fullName evidence="6">ABC transporter ATP-binding protein</fullName>
    </submittedName>
</protein>
<dbReference type="Pfam" id="PF00005">
    <property type="entry name" value="ABC_tran"/>
    <property type="match status" value="1"/>
</dbReference>
<dbReference type="Gene3D" id="3.40.50.300">
    <property type="entry name" value="P-loop containing nucleotide triphosphate hydrolases"/>
    <property type="match status" value="1"/>
</dbReference>
<evidence type="ECO:0000256" key="4">
    <source>
        <dbReference type="ARBA" id="ARBA00038388"/>
    </source>
</evidence>
<dbReference type="FunFam" id="3.40.50.300:FF:000032">
    <property type="entry name" value="Export ABC transporter ATP-binding protein"/>
    <property type="match status" value="1"/>
</dbReference>
<keyword evidence="1" id="KW-0813">Transport</keyword>
<dbReference type="AlphaFoldDB" id="A0AA95H6A7"/>
<dbReference type="PROSITE" id="PS50893">
    <property type="entry name" value="ABC_TRANSPORTER_2"/>
    <property type="match status" value="1"/>
</dbReference>
<reference evidence="6" key="2">
    <citation type="submission" date="2023-04" db="EMBL/GenBank/DDBJ databases">
        <authorList>
            <person name="Beletskiy A.V."/>
            <person name="Mardanov A.V."/>
            <person name="Ravin N.V."/>
        </authorList>
    </citation>
    <scope>NUCLEOTIDE SEQUENCE</scope>
    <source>
        <strain evidence="6">GKL-01</strain>
    </source>
</reference>